<keyword evidence="6" id="KW-1185">Reference proteome</keyword>
<comment type="similarity">
    <text evidence="1">Belongs to the Gfo/Idh/MocA family.</text>
</comment>
<dbReference type="Gene3D" id="3.40.50.720">
    <property type="entry name" value="NAD(P)-binding Rossmann-like Domain"/>
    <property type="match status" value="1"/>
</dbReference>
<feature type="domain" description="GFO/IDH/MocA-like oxidoreductase" evidence="4">
    <location>
        <begin position="129"/>
        <end position="263"/>
    </location>
</feature>
<protein>
    <submittedName>
        <fullName evidence="5">Gfo/Idh/MocA family oxidoreductase</fullName>
    </submittedName>
</protein>
<evidence type="ECO:0000256" key="2">
    <source>
        <dbReference type="ARBA" id="ARBA00023002"/>
    </source>
</evidence>
<reference evidence="5" key="1">
    <citation type="journal article" date="2023" name="Int. J. Syst. Evol. Microbiol.">
        <title>Streptomyces meridianus sp. nov. isolated from brackish water of the Tagus estuary in Alcochete, Portugal.</title>
        <authorList>
            <person name="Santos J.D.N."/>
            <person name="Klimek D."/>
            <person name="Calusinska M."/>
            <person name="Lobo Da Cunha A."/>
            <person name="Catita J."/>
            <person name="Goncalves H."/>
            <person name="Gonzalez I."/>
            <person name="Reyes F."/>
            <person name="Lage O.M."/>
        </authorList>
    </citation>
    <scope>NUCLEOTIDE SEQUENCE</scope>
    <source>
        <strain evidence="5">MTZ3.1</strain>
    </source>
</reference>
<dbReference type="Gene3D" id="3.30.360.10">
    <property type="entry name" value="Dihydrodipicolinate Reductase, domain 2"/>
    <property type="match status" value="1"/>
</dbReference>
<gene>
    <name evidence="5" type="ORF">M1E25_04055</name>
</gene>
<dbReference type="Pfam" id="PF01408">
    <property type="entry name" value="GFO_IDH_MocA"/>
    <property type="match status" value="1"/>
</dbReference>
<dbReference type="InterPro" id="IPR000683">
    <property type="entry name" value="Gfo/Idh/MocA-like_OxRdtase_N"/>
</dbReference>
<evidence type="ECO:0000259" key="4">
    <source>
        <dbReference type="Pfam" id="PF22725"/>
    </source>
</evidence>
<name>A0ABT0X1V4_9ACTN</name>
<comment type="caution">
    <text evidence="5">The sequence shown here is derived from an EMBL/GenBank/DDBJ whole genome shotgun (WGS) entry which is preliminary data.</text>
</comment>
<feature type="domain" description="Gfo/Idh/MocA-like oxidoreductase N-terminal" evidence="3">
    <location>
        <begin position="1"/>
        <end position="115"/>
    </location>
</feature>
<evidence type="ECO:0000313" key="6">
    <source>
        <dbReference type="Proteomes" id="UP001167160"/>
    </source>
</evidence>
<sequence length="344" mass="36882">MRFAVAGTRWGQTHLRWLTDCEAARVSTLCYRSDAERAREIADQWKVPRISDDVPAVLANGDVDALAVAVPPDAREDLLNAGLDAGVLVVTDKPLAHDAATAARLAERARASTGRAVVCFQWRGNPALRALRDLCAGGELGTVFTVDLEFQHDFMAGDATRWRWRHHRAAGGAGALADLGVHMFDVLRWMLPGNWGVESARALITAPKRTLTDGEIVDCESEDIADVGLIDSGTARRARVFVSRVCTGYRTIRVAVQGTAATAVVEADPNGGAATLTLCAGPDARRETRTFPGDAMNPYDRILAETAAGPAAWDMAGFDDGLAAQLLLEEALRRGADSPLVVTR</sequence>
<accession>A0ABT0X1V4</accession>
<organism evidence="5 6">
    <name type="scientific">Streptomyces meridianus</name>
    <dbReference type="NCBI Taxonomy" id="2938945"/>
    <lineage>
        <taxon>Bacteria</taxon>
        <taxon>Bacillati</taxon>
        <taxon>Actinomycetota</taxon>
        <taxon>Actinomycetes</taxon>
        <taxon>Kitasatosporales</taxon>
        <taxon>Streptomycetaceae</taxon>
        <taxon>Streptomyces</taxon>
    </lineage>
</organism>
<dbReference type="InterPro" id="IPR055170">
    <property type="entry name" value="GFO_IDH_MocA-like_dom"/>
</dbReference>
<dbReference type="Proteomes" id="UP001167160">
    <property type="component" value="Unassembled WGS sequence"/>
</dbReference>
<keyword evidence="2" id="KW-0560">Oxidoreductase</keyword>
<dbReference type="EMBL" id="JAMQGM010000008">
    <property type="protein sequence ID" value="MCM2576536.1"/>
    <property type="molecule type" value="Genomic_DNA"/>
</dbReference>
<dbReference type="InterPro" id="IPR036291">
    <property type="entry name" value="NAD(P)-bd_dom_sf"/>
</dbReference>
<dbReference type="SUPFAM" id="SSF51735">
    <property type="entry name" value="NAD(P)-binding Rossmann-fold domains"/>
    <property type="match status" value="1"/>
</dbReference>
<dbReference type="PANTHER" id="PTHR43708:SF5">
    <property type="entry name" value="CONSERVED EXPRESSED OXIDOREDUCTASE (EUROFUNG)-RELATED"/>
    <property type="match status" value="1"/>
</dbReference>
<dbReference type="RefSeq" id="WP_251409598.1">
    <property type="nucleotide sequence ID" value="NZ_JAMQGM010000008.1"/>
</dbReference>
<dbReference type="Pfam" id="PF22725">
    <property type="entry name" value="GFO_IDH_MocA_C3"/>
    <property type="match status" value="1"/>
</dbReference>
<evidence type="ECO:0000256" key="1">
    <source>
        <dbReference type="ARBA" id="ARBA00010928"/>
    </source>
</evidence>
<proteinExistence type="inferred from homology"/>
<evidence type="ECO:0000313" key="5">
    <source>
        <dbReference type="EMBL" id="MCM2576536.1"/>
    </source>
</evidence>
<evidence type="ECO:0000259" key="3">
    <source>
        <dbReference type="Pfam" id="PF01408"/>
    </source>
</evidence>
<dbReference type="InterPro" id="IPR051317">
    <property type="entry name" value="Gfo/Idh/MocA_oxidoreduct"/>
</dbReference>
<dbReference type="PANTHER" id="PTHR43708">
    <property type="entry name" value="CONSERVED EXPRESSED OXIDOREDUCTASE (EUROFUNG)"/>
    <property type="match status" value="1"/>
</dbReference>
<dbReference type="SUPFAM" id="SSF55347">
    <property type="entry name" value="Glyceraldehyde-3-phosphate dehydrogenase-like, C-terminal domain"/>
    <property type="match status" value="1"/>
</dbReference>